<dbReference type="FunFam" id="3.30.420.40:FF:000004">
    <property type="entry name" value="Molecular chaperone DnaK"/>
    <property type="match status" value="1"/>
</dbReference>
<dbReference type="InterPro" id="IPR018181">
    <property type="entry name" value="Heat_shock_70_CS"/>
</dbReference>
<evidence type="ECO:0000256" key="7">
    <source>
        <dbReference type="ARBA" id="ARBA00023186"/>
    </source>
</evidence>
<dbReference type="Gene3D" id="1.20.1270.10">
    <property type="match status" value="1"/>
</dbReference>
<evidence type="ECO:0000313" key="12">
    <source>
        <dbReference type="EMBL" id="GCE17882.1"/>
    </source>
</evidence>
<organism evidence="12 13">
    <name type="scientific">Dictyobacter kobayashii</name>
    <dbReference type="NCBI Taxonomy" id="2014872"/>
    <lineage>
        <taxon>Bacteria</taxon>
        <taxon>Bacillati</taxon>
        <taxon>Chloroflexota</taxon>
        <taxon>Ktedonobacteria</taxon>
        <taxon>Ktedonobacterales</taxon>
        <taxon>Dictyobacteraceae</taxon>
        <taxon>Dictyobacter</taxon>
    </lineage>
</organism>
<comment type="caution">
    <text evidence="12">The sequence shown here is derived from an EMBL/GenBank/DDBJ whole genome shotgun (WGS) entry which is preliminary data.</text>
</comment>
<dbReference type="SUPFAM" id="SSF100920">
    <property type="entry name" value="Heat shock protein 70kD (HSP70), peptide-binding domain"/>
    <property type="match status" value="1"/>
</dbReference>
<dbReference type="PRINTS" id="PR00301">
    <property type="entry name" value="HEATSHOCK70"/>
</dbReference>
<dbReference type="NCBIfam" id="NF003520">
    <property type="entry name" value="PRK05183.1"/>
    <property type="match status" value="1"/>
</dbReference>
<keyword evidence="7 8" id="KW-0143">Chaperone</keyword>
<dbReference type="CDD" id="cd10234">
    <property type="entry name" value="ASKHA_NBD_HSP70_DnaK-like"/>
    <property type="match status" value="1"/>
</dbReference>
<evidence type="ECO:0000256" key="3">
    <source>
        <dbReference type="ARBA" id="ARBA00022553"/>
    </source>
</evidence>
<dbReference type="Gene3D" id="2.60.34.10">
    <property type="entry name" value="Substrate Binding Domain Of DNAk, Chain A, domain 1"/>
    <property type="match status" value="1"/>
</dbReference>
<accession>A0A402AFM2</accession>
<dbReference type="Proteomes" id="UP000287188">
    <property type="component" value="Unassembled WGS sequence"/>
</dbReference>
<dbReference type="PROSITE" id="PS00329">
    <property type="entry name" value="HSP70_2"/>
    <property type="match status" value="1"/>
</dbReference>
<keyword evidence="5 8" id="KW-0067">ATP-binding</keyword>
<dbReference type="PANTHER" id="PTHR19375">
    <property type="entry name" value="HEAT SHOCK PROTEIN 70KDA"/>
    <property type="match status" value="1"/>
</dbReference>
<feature type="compositionally biased region" description="Basic and acidic residues" evidence="11">
    <location>
        <begin position="620"/>
        <end position="636"/>
    </location>
</feature>
<gene>
    <name evidence="12" type="primary">dnaK_3</name>
    <name evidence="8" type="synonym">dnaK</name>
    <name evidence="12" type="ORF">KDK_16820</name>
</gene>
<evidence type="ECO:0000256" key="11">
    <source>
        <dbReference type="SAM" id="MobiDB-lite"/>
    </source>
</evidence>
<sequence length="636" mass="69411">MPKVIGIDLGTTNSCVAVMEGGEPVVIPNAEGARTTPSIVAINKNGERLVGEVAKRQAITNPENTVYSIKRFMGRKFEDPEVDRDKRLMPYKVVRSANGDAWVEVQGKQYSPPEISAMILQKLKNDAEAYLGERVTQAVITVPAYFNDAQRQATRDSGKIAGLEVLRIINEPTAASLAYGLDKKKDERIAVYDLGGGTFDISILELGDGVFEVKSTNGDTHLGGDDFDQRIITWLADEFRKEQGIDLRQDRMALQRLKEAAEKAKKELSSSMQTEINLPFITADASGPKHLAMTLSRSKLEQLVEDLVEKSRIPVTKALSDAGVRPGDINEVVMVGGQTRMPAVQTLVRRIFDREPNRGVNPDEVVAIGAAIQAGVLTGDVKDVLLLDVTPLSLGIETLGGVFTRLIERNTTIPTQKSQVFSTASDSQPSVEINILQGEREFAKDNRSLGSFILDGIPPAPRGVPQIEVIFDIDANGIVNVSARDKGTGREQKITIMPSSGLSKDQIDKMVNDAASHSEEDKRRKEEVEERNLADSAAYRSEKSLAEIGDKISAEQKSELEGKIADVRTALSTDDVERIKASREALEQAFFKISQSMYGQGQPGGAGAEYADAQPGADQDQPRPNDDTIEGEYKEM</sequence>
<dbReference type="PROSITE" id="PS00297">
    <property type="entry name" value="HSP70_1"/>
    <property type="match status" value="1"/>
</dbReference>
<comment type="function">
    <text evidence="1 8">Acts as a chaperone.</text>
</comment>
<comment type="induction">
    <text evidence="8">By stress conditions e.g. heat shock.</text>
</comment>
<evidence type="ECO:0000256" key="10">
    <source>
        <dbReference type="SAM" id="Coils"/>
    </source>
</evidence>
<dbReference type="EMBL" id="BIFS01000001">
    <property type="protein sequence ID" value="GCE17882.1"/>
    <property type="molecule type" value="Genomic_DNA"/>
</dbReference>
<comment type="similarity">
    <text evidence="2 8 9">Belongs to the heat shock protein 70 family.</text>
</comment>
<dbReference type="GO" id="GO:0140662">
    <property type="term" value="F:ATP-dependent protein folding chaperone"/>
    <property type="evidence" value="ECO:0007669"/>
    <property type="project" value="InterPro"/>
</dbReference>
<dbReference type="PROSITE" id="PS01036">
    <property type="entry name" value="HSP70_3"/>
    <property type="match status" value="1"/>
</dbReference>
<dbReference type="InterPro" id="IPR029048">
    <property type="entry name" value="HSP70_C_sf"/>
</dbReference>
<evidence type="ECO:0000313" key="13">
    <source>
        <dbReference type="Proteomes" id="UP000287188"/>
    </source>
</evidence>
<feature type="modified residue" description="Phosphothreonine; by autocatalysis" evidence="8">
    <location>
        <position position="198"/>
    </location>
</feature>
<dbReference type="NCBIfam" id="TIGR02350">
    <property type="entry name" value="prok_dnaK"/>
    <property type="match status" value="1"/>
</dbReference>
<feature type="compositionally biased region" description="Basic and acidic residues" evidence="11">
    <location>
        <begin position="513"/>
        <end position="533"/>
    </location>
</feature>
<dbReference type="SUPFAM" id="SSF100934">
    <property type="entry name" value="Heat shock protein 70kD (HSP70), C-terminal subdomain"/>
    <property type="match status" value="1"/>
</dbReference>
<dbReference type="FunFam" id="3.30.420.40:FF:000020">
    <property type="entry name" value="Chaperone protein HscA homolog"/>
    <property type="match status" value="1"/>
</dbReference>
<dbReference type="SUPFAM" id="SSF53067">
    <property type="entry name" value="Actin-like ATPase domain"/>
    <property type="match status" value="2"/>
</dbReference>
<evidence type="ECO:0000256" key="4">
    <source>
        <dbReference type="ARBA" id="ARBA00022741"/>
    </source>
</evidence>
<dbReference type="FunFam" id="3.90.640.10:FF:000003">
    <property type="entry name" value="Molecular chaperone DnaK"/>
    <property type="match status" value="1"/>
</dbReference>
<proteinExistence type="evidence at transcript level"/>
<keyword evidence="4 8" id="KW-0547">Nucleotide-binding</keyword>
<dbReference type="Gene3D" id="3.90.640.10">
    <property type="entry name" value="Actin, Chain A, domain 4"/>
    <property type="match status" value="1"/>
</dbReference>
<evidence type="ECO:0000256" key="5">
    <source>
        <dbReference type="ARBA" id="ARBA00022840"/>
    </source>
</evidence>
<dbReference type="FunFam" id="2.60.34.10:FF:000014">
    <property type="entry name" value="Chaperone protein DnaK HSP70"/>
    <property type="match status" value="1"/>
</dbReference>
<feature type="region of interest" description="Disordered" evidence="11">
    <location>
        <begin position="597"/>
        <end position="636"/>
    </location>
</feature>
<dbReference type="InterPro" id="IPR013126">
    <property type="entry name" value="Hsp_70_fam"/>
</dbReference>
<evidence type="ECO:0000256" key="9">
    <source>
        <dbReference type="RuleBase" id="RU003322"/>
    </source>
</evidence>
<name>A0A402AFM2_9CHLR</name>
<dbReference type="OrthoDB" id="9766019at2"/>
<dbReference type="GO" id="GO:0005524">
    <property type="term" value="F:ATP binding"/>
    <property type="evidence" value="ECO:0007669"/>
    <property type="project" value="UniProtKB-UniRule"/>
</dbReference>
<dbReference type="FunFam" id="1.20.1270.10:FF:000001">
    <property type="entry name" value="Molecular chaperone DnaK"/>
    <property type="match status" value="1"/>
</dbReference>
<keyword evidence="3 8" id="KW-0597">Phosphoprotein</keyword>
<keyword evidence="6 8" id="KW-0346">Stress response</keyword>
<feature type="coiled-coil region" evidence="10">
    <location>
        <begin position="247"/>
        <end position="274"/>
    </location>
</feature>
<dbReference type="InterPro" id="IPR043129">
    <property type="entry name" value="ATPase_NBD"/>
</dbReference>
<protein>
    <recommendedName>
        <fullName evidence="8">Chaperone protein DnaK</fullName>
    </recommendedName>
    <alternativeName>
        <fullName evidence="8">HSP70</fullName>
    </alternativeName>
    <alternativeName>
        <fullName evidence="8">Heat shock 70 kDa protein</fullName>
    </alternativeName>
    <alternativeName>
        <fullName evidence="8">Heat shock protein 70</fullName>
    </alternativeName>
</protein>
<dbReference type="HAMAP" id="MF_00332">
    <property type="entry name" value="DnaK"/>
    <property type="match status" value="1"/>
</dbReference>
<keyword evidence="13" id="KW-1185">Reference proteome</keyword>
<evidence type="ECO:0000256" key="6">
    <source>
        <dbReference type="ARBA" id="ARBA00023016"/>
    </source>
</evidence>
<feature type="region of interest" description="Disordered" evidence="11">
    <location>
        <begin position="513"/>
        <end position="534"/>
    </location>
</feature>
<dbReference type="NCBIfam" id="NF001413">
    <property type="entry name" value="PRK00290.1"/>
    <property type="match status" value="1"/>
</dbReference>
<dbReference type="InterPro" id="IPR012725">
    <property type="entry name" value="Chaperone_DnaK"/>
</dbReference>
<dbReference type="GO" id="GO:0005737">
    <property type="term" value="C:cytoplasm"/>
    <property type="evidence" value="ECO:0007669"/>
    <property type="project" value="UniProtKB-ARBA"/>
</dbReference>
<evidence type="ECO:0000256" key="8">
    <source>
        <dbReference type="HAMAP-Rule" id="MF_00332"/>
    </source>
</evidence>
<evidence type="ECO:0000256" key="2">
    <source>
        <dbReference type="ARBA" id="ARBA00007381"/>
    </source>
</evidence>
<evidence type="ECO:0000256" key="1">
    <source>
        <dbReference type="ARBA" id="ARBA00002290"/>
    </source>
</evidence>
<keyword evidence="10" id="KW-0175">Coiled coil</keyword>
<dbReference type="GO" id="GO:0051082">
    <property type="term" value="F:unfolded protein binding"/>
    <property type="evidence" value="ECO:0007669"/>
    <property type="project" value="InterPro"/>
</dbReference>
<reference evidence="13" key="1">
    <citation type="submission" date="2018-12" db="EMBL/GenBank/DDBJ databases">
        <title>Tengunoibacter tsumagoiensis gen. nov., sp. nov., Dictyobacter kobayashii sp. nov., D. alpinus sp. nov., and D. joshuensis sp. nov. and description of Dictyobacteraceae fam. nov. within the order Ktedonobacterales isolated from Tengu-no-mugimeshi.</title>
        <authorList>
            <person name="Wang C.M."/>
            <person name="Zheng Y."/>
            <person name="Sakai Y."/>
            <person name="Toyoda A."/>
            <person name="Minakuchi Y."/>
            <person name="Abe K."/>
            <person name="Yokota A."/>
            <person name="Yabe S."/>
        </authorList>
    </citation>
    <scope>NUCLEOTIDE SEQUENCE [LARGE SCALE GENOMIC DNA]</scope>
    <source>
        <strain evidence="13">Uno11</strain>
    </source>
</reference>
<dbReference type="RefSeq" id="WP_126549497.1">
    <property type="nucleotide sequence ID" value="NZ_BIFS01000001.1"/>
</dbReference>
<dbReference type="AlphaFoldDB" id="A0A402AFM2"/>
<dbReference type="InterPro" id="IPR029047">
    <property type="entry name" value="HSP70_peptide-bd_sf"/>
</dbReference>
<dbReference type="Pfam" id="PF00012">
    <property type="entry name" value="HSP70"/>
    <property type="match status" value="1"/>
</dbReference>
<dbReference type="Gene3D" id="3.30.420.40">
    <property type="match status" value="2"/>
</dbReference>